<dbReference type="FunFam" id="3.40.1230.10:FF:000005">
    <property type="entry name" value="NADH dehydrogenase [ubiquinone]alpha subcomplex assembly factor"/>
    <property type="match status" value="1"/>
</dbReference>
<dbReference type="GO" id="GO:0032981">
    <property type="term" value="P:mitochondrial respiratory chain complex I assembly"/>
    <property type="evidence" value="ECO:0007669"/>
    <property type="project" value="TreeGrafter"/>
</dbReference>
<accession>A0A8H2VU21</accession>
<dbReference type="InterPro" id="IPR036748">
    <property type="entry name" value="MTH938-like_sf"/>
</dbReference>
<dbReference type="OrthoDB" id="20681at2759"/>
<dbReference type="PANTHER" id="PTHR21192:SF2">
    <property type="entry name" value="NADH DEHYDROGENASE [UBIQUINONE] 1 ALPHA SUBCOMPLEX ASSEMBLY FACTOR 3"/>
    <property type="match status" value="1"/>
</dbReference>
<evidence type="ECO:0000313" key="2">
    <source>
        <dbReference type="EMBL" id="CAD6445099.1"/>
    </source>
</evidence>
<dbReference type="SUPFAM" id="SSF64076">
    <property type="entry name" value="MTH938-like"/>
    <property type="match status" value="1"/>
</dbReference>
<dbReference type="Proteomes" id="UP000624404">
    <property type="component" value="Unassembled WGS sequence"/>
</dbReference>
<dbReference type="InterPro" id="IPR007523">
    <property type="entry name" value="NDUFAF3/AAMDC"/>
</dbReference>
<sequence length="290" mass="31720">MSHLRHTSLLRPRPSIHEIANSILSPRSSFSTHCINTSKRYTSQKNKNLHSTNPNKAHPSTQFPQINISHSRRYSEKVPSSHKTPISISNTPTPQSPYSTPHKYSHAPTTHDRGPPSSETTQTDFSMLDVLGNTPSPSTSIDACLSDGFHLNSGVKVGGDGKLVEGRWRGGSGVLLVGGEAFGWRPWVYEEGEREGQKEEERELVNTKGQFDCVDEAWGVLGCVWPRPDLLILGLGKEMRPISPKTRAFINGLGIRIEVADTRNAAAQFNLLATERGVGSVAAALIPIGR</sequence>
<dbReference type="Gene3D" id="3.40.1230.10">
    <property type="entry name" value="MTH938-like"/>
    <property type="match status" value="1"/>
</dbReference>
<protein>
    <submittedName>
        <fullName evidence="2">212e3220-fa77-47f5-8ddc-6a92db205b52</fullName>
    </submittedName>
</protein>
<evidence type="ECO:0000256" key="1">
    <source>
        <dbReference type="SAM" id="MobiDB-lite"/>
    </source>
</evidence>
<gene>
    <name evidence="2" type="ORF">SCLTRI_LOCUS4891</name>
</gene>
<evidence type="ECO:0000313" key="3">
    <source>
        <dbReference type="Proteomes" id="UP000624404"/>
    </source>
</evidence>
<comment type="caution">
    <text evidence="2">The sequence shown here is derived from an EMBL/GenBank/DDBJ whole genome shotgun (WGS) entry which is preliminary data.</text>
</comment>
<keyword evidence="3" id="KW-1185">Reference proteome</keyword>
<organism evidence="2 3">
    <name type="scientific">Sclerotinia trifoliorum</name>
    <dbReference type="NCBI Taxonomy" id="28548"/>
    <lineage>
        <taxon>Eukaryota</taxon>
        <taxon>Fungi</taxon>
        <taxon>Dikarya</taxon>
        <taxon>Ascomycota</taxon>
        <taxon>Pezizomycotina</taxon>
        <taxon>Leotiomycetes</taxon>
        <taxon>Helotiales</taxon>
        <taxon>Sclerotiniaceae</taxon>
        <taxon>Sclerotinia</taxon>
    </lineage>
</organism>
<feature type="compositionally biased region" description="Polar residues" evidence="1">
    <location>
        <begin position="81"/>
        <end position="99"/>
    </location>
</feature>
<feature type="compositionally biased region" description="Polar residues" evidence="1">
    <location>
        <begin position="42"/>
        <end position="69"/>
    </location>
</feature>
<dbReference type="GO" id="GO:0005743">
    <property type="term" value="C:mitochondrial inner membrane"/>
    <property type="evidence" value="ECO:0007669"/>
    <property type="project" value="TreeGrafter"/>
</dbReference>
<dbReference type="PANTHER" id="PTHR21192">
    <property type="entry name" value="NUCLEAR PROTEIN E3-3"/>
    <property type="match status" value="1"/>
</dbReference>
<name>A0A8H2VU21_9HELO</name>
<dbReference type="EMBL" id="CAJHIA010000013">
    <property type="protein sequence ID" value="CAD6445099.1"/>
    <property type="molecule type" value="Genomic_DNA"/>
</dbReference>
<dbReference type="AlphaFoldDB" id="A0A8H2VU21"/>
<feature type="region of interest" description="Disordered" evidence="1">
    <location>
        <begin position="42"/>
        <end position="123"/>
    </location>
</feature>
<reference evidence="2" key="1">
    <citation type="submission" date="2020-10" db="EMBL/GenBank/DDBJ databases">
        <authorList>
            <person name="Kusch S."/>
        </authorList>
    </citation>
    <scope>NUCLEOTIDE SEQUENCE</scope>
    <source>
        <strain evidence="2">SwB9</strain>
    </source>
</reference>
<proteinExistence type="predicted"/>
<dbReference type="Pfam" id="PF04430">
    <property type="entry name" value="DUF498"/>
    <property type="match status" value="1"/>
</dbReference>